<dbReference type="Proteomes" id="UP001259492">
    <property type="component" value="Unassembled WGS sequence"/>
</dbReference>
<dbReference type="InterPro" id="IPR007484">
    <property type="entry name" value="Peptidase_M28"/>
</dbReference>
<dbReference type="EMBL" id="JAVRIA010000012">
    <property type="protein sequence ID" value="MDT0559680.1"/>
    <property type="molecule type" value="Genomic_DNA"/>
</dbReference>
<reference evidence="4 5" key="1">
    <citation type="submission" date="2023-09" db="EMBL/GenBank/DDBJ databases">
        <authorList>
            <person name="Rey-Velasco X."/>
        </authorList>
    </citation>
    <scope>NUCLEOTIDE SEQUENCE [LARGE SCALE GENOMIC DNA]</scope>
    <source>
        <strain evidence="4 5">W332</strain>
    </source>
</reference>
<evidence type="ECO:0000259" key="2">
    <source>
        <dbReference type="Pfam" id="PF04389"/>
    </source>
</evidence>
<dbReference type="Gene3D" id="2.60.40.2700">
    <property type="match status" value="1"/>
</dbReference>
<evidence type="ECO:0000313" key="4">
    <source>
        <dbReference type="EMBL" id="MDT0559680.1"/>
    </source>
</evidence>
<keyword evidence="5" id="KW-1185">Reference proteome</keyword>
<gene>
    <name evidence="4" type="ORF">RM697_13550</name>
</gene>
<dbReference type="NCBIfam" id="TIGR04183">
    <property type="entry name" value="Por_Secre_tail"/>
    <property type="match status" value="1"/>
</dbReference>
<feature type="domain" description="Secretion system C-terminal sorting" evidence="3">
    <location>
        <begin position="387"/>
        <end position="450"/>
    </location>
</feature>
<feature type="domain" description="Peptidase M28" evidence="2">
    <location>
        <begin position="95"/>
        <end position="297"/>
    </location>
</feature>
<dbReference type="PANTHER" id="PTHR12147">
    <property type="entry name" value="METALLOPEPTIDASE M28 FAMILY MEMBER"/>
    <property type="match status" value="1"/>
</dbReference>
<proteinExistence type="predicted"/>
<dbReference type="InterPro" id="IPR026444">
    <property type="entry name" value="Secre_tail"/>
</dbReference>
<dbReference type="RefSeq" id="WP_311428442.1">
    <property type="nucleotide sequence ID" value="NZ_JAVRIA010000012.1"/>
</dbReference>
<dbReference type="Gene3D" id="3.40.630.10">
    <property type="entry name" value="Zn peptidases"/>
    <property type="match status" value="1"/>
</dbReference>
<organism evidence="4 5">
    <name type="scientific">Microcosmobacter mediterraneus</name>
    <dbReference type="NCBI Taxonomy" id="3075607"/>
    <lineage>
        <taxon>Bacteria</taxon>
        <taxon>Pseudomonadati</taxon>
        <taxon>Bacteroidota</taxon>
        <taxon>Flavobacteriia</taxon>
        <taxon>Flavobacteriales</taxon>
        <taxon>Flavobacteriaceae</taxon>
        <taxon>Microcosmobacter</taxon>
    </lineage>
</organism>
<comment type="caution">
    <text evidence="4">The sequence shown here is derived from an EMBL/GenBank/DDBJ whole genome shotgun (WGS) entry which is preliminary data.</text>
</comment>
<dbReference type="Pfam" id="PF18962">
    <property type="entry name" value="Por_Secre_tail"/>
    <property type="match status" value="1"/>
</dbReference>
<dbReference type="PANTHER" id="PTHR12147:SF26">
    <property type="entry name" value="PEPTIDASE M28 DOMAIN-CONTAINING PROTEIN"/>
    <property type="match status" value="1"/>
</dbReference>
<evidence type="ECO:0000259" key="3">
    <source>
        <dbReference type="Pfam" id="PF18962"/>
    </source>
</evidence>
<dbReference type="Pfam" id="PF04389">
    <property type="entry name" value="Peptidase_M28"/>
    <property type="match status" value="1"/>
</dbReference>
<sequence>MNKLIYSVLGCFIFTALSYGQTVQNLMDLLTQNNLQTTLNEFSGEVVTTVNGSPTVILNREENNNDVAADYLVEQFQSMSNLTITDQAFNTNGRNIIATQLGKAANPEIYIICAHYDTVANFCADDNATGTTAVLEIAKILSTQCFDNTIIYALWDEEEIGLLGSDFYADAANANGDNIAAVLNMDMMGYDGDAPGTPGDNQFDIDFRQEFAPSVTMKNDIISVFNTYSFDLEVVEVPNGTFASDHAPFWFNGFAAVLVGESWETNDQTPFYHQATDRAATLDLPYFTEIAKLVLAYTATMADLVSVDNTVTVNTTTLTSNQSSASYQWYNCDTDTAIPGATNQSYNPVSNGSYQVEVSSGNCTERSACIVFDTLSTEDFESRSFSIFPNPVVDVLNIESNINSELSFKIYDVSGKVVMQFYSENKLTKVDISELANGVYFLNVTTPDKTESFRFVKE</sequence>
<evidence type="ECO:0000313" key="5">
    <source>
        <dbReference type="Proteomes" id="UP001259492"/>
    </source>
</evidence>
<dbReference type="SUPFAM" id="SSF53187">
    <property type="entry name" value="Zn-dependent exopeptidases"/>
    <property type="match status" value="1"/>
</dbReference>
<name>A0ABU2YPF2_9FLAO</name>
<accession>A0ABU2YPF2</accession>
<dbReference type="InterPro" id="IPR045175">
    <property type="entry name" value="M28_fam"/>
</dbReference>
<protein>
    <submittedName>
        <fullName evidence="4">M28 family peptidase</fullName>
    </submittedName>
</protein>
<evidence type="ECO:0000256" key="1">
    <source>
        <dbReference type="ARBA" id="ARBA00022729"/>
    </source>
</evidence>
<keyword evidence="1" id="KW-0732">Signal</keyword>